<name>A0ABX0VCT7_9HYPH</name>
<evidence type="ECO:0000313" key="4">
    <source>
        <dbReference type="EMBL" id="NIX77663.1"/>
    </source>
</evidence>
<dbReference type="InterPro" id="IPR015919">
    <property type="entry name" value="Cadherin-like_sf"/>
</dbReference>
<dbReference type="SUPFAM" id="SSF51120">
    <property type="entry name" value="beta-Roll"/>
    <property type="match status" value="1"/>
</dbReference>
<comment type="subcellular location">
    <subcellularLocation>
        <location evidence="1">Secreted</location>
    </subcellularLocation>
</comment>
<proteinExistence type="predicted"/>
<organism evidence="4 5">
    <name type="scientific">Microvirga terricola</name>
    <dbReference type="NCBI Taxonomy" id="2719797"/>
    <lineage>
        <taxon>Bacteria</taxon>
        <taxon>Pseudomonadati</taxon>
        <taxon>Pseudomonadota</taxon>
        <taxon>Alphaproteobacteria</taxon>
        <taxon>Hyphomicrobiales</taxon>
        <taxon>Methylobacteriaceae</taxon>
        <taxon>Microvirga</taxon>
    </lineage>
</organism>
<dbReference type="InterPro" id="IPR018511">
    <property type="entry name" value="Hemolysin-typ_Ca-bd_CS"/>
</dbReference>
<dbReference type="PANTHER" id="PTHR38340">
    <property type="entry name" value="S-LAYER PROTEIN"/>
    <property type="match status" value="1"/>
</dbReference>
<dbReference type="PRINTS" id="PR00313">
    <property type="entry name" value="CABNDNGRPT"/>
</dbReference>
<reference evidence="4 5" key="1">
    <citation type="submission" date="2020-03" db="EMBL/GenBank/DDBJ databases">
        <title>The genome sequence of Microvirga sp. c23x22.</title>
        <authorList>
            <person name="Zhang X."/>
        </authorList>
    </citation>
    <scope>NUCLEOTIDE SEQUENCE [LARGE SCALE GENOMIC DNA]</scope>
    <source>
        <strain evidence="5">c23x22</strain>
    </source>
</reference>
<gene>
    <name evidence="4" type="ORF">HB375_13750</name>
</gene>
<feature type="domain" description="Cadherin" evidence="3">
    <location>
        <begin position="108"/>
        <end position="214"/>
    </location>
</feature>
<sequence>MAAITLSAHTVAENPDDNTEIGALSVDGQVGEVFTYTLASSFSARFEIIGSTLYVKKGAAGGVSLFNFEDEALNHFLLSISAKGDKGTEVAATEFRIDVTDKNENPTDISLSKLTVDEHSGKDAEVGQLSAIDPDAGDTHTFTLTDDVGGLFKLDVTGTKILVDGSKLEYGKSGPYNVKVLVEDADGLSLEKTFAITVADVVDTFNGGSKNDRLSGTVGNDVINGGAGNDKLYGLAGDDTIHGGLGKDMLYGGTGKDTFVFDTPVKPGHFDHVVDFNSADDTLLFDLTALKSFKIKYGKKFMSAEKVFKSGKLNKKFFTVGDKAKDSNDYVYYNKKNGAVYLDVDGAGHGHKGIQILKVKPGSTLTADDFLFVNFAAYDPFIV</sequence>
<dbReference type="InterPro" id="IPR002126">
    <property type="entry name" value="Cadherin-like_dom"/>
</dbReference>
<evidence type="ECO:0000256" key="2">
    <source>
        <dbReference type="ARBA" id="ARBA00022525"/>
    </source>
</evidence>
<evidence type="ECO:0000259" key="3">
    <source>
        <dbReference type="PROSITE" id="PS50268"/>
    </source>
</evidence>
<dbReference type="EMBL" id="JAATJS010000004">
    <property type="protein sequence ID" value="NIX77663.1"/>
    <property type="molecule type" value="Genomic_DNA"/>
</dbReference>
<protein>
    <recommendedName>
        <fullName evidence="3">Cadherin domain-containing protein</fullName>
    </recommendedName>
</protein>
<accession>A0ABX0VCT7</accession>
<comment type="caution">
    <text evidence="4">The sequence shown here is derived from an EMBL/GenBank/DDBJ whole genome shotgun (WGS) entry which is preliminary data.</text>
</comment>
<dbReference type="PANTHER" id="PTHR38340:SF1">
    <property type="entry name" value="S-LAYER PROTEIN"/>
    <property type="match status" value="1"/>
</dbReference>
<dbReference type="Pfam" id="PF00353">
    <property type="entry name" value="HemolysinCabind"/>
    <property type="match status" value="1"/>
</dbReference>
<dbReference type="CDD" id="cd11304">
    <property type="entry name" value="Cadherin_repeat"/>
    <property type="match status" value="1"/>
</dbReference>
<dbReference type="Proteomes" id="UP000707352">
    <property type="component" value="Unassembled WGS sequence"/>
</dbReference>
<dbReference type="InterPro" id="IPR011049">
    <property type="entry name" value="Serralysin-like_metalloprot_C"/>
</dbReference>
<dbReference type="InterPro" id="IPR050557">
    <property type="entry name" value="RTX_toxin/Mannuronan_C5-epim"/>
</dbReference>
<dbReference type="SUPFAM" id="SSF49313">
    <property type="entry name" value="Cadherin-like"/>
    <property type="match status" value="1"/>
</dbReference>
<keyword evidence="5" id="KW-1185">Reference proteome</keyword>
<dbReference type="RefSeq" id="WP_167673555.1">
    <property type="nucleotide sequence ID" value="NZ_JAATJS010000004.1"/>
</dbReference>
<evidence type="ECO:0000256" key="1">
    <source>
        <dbReference type="ARBA" id="ARBA00004613"/>
    </source>
</evidence>
<dbReference type="InterPro" id="IPR001343">
    <property type="entry name" value="Hemolysn_Ca-bd"/>
</dbReference>
<dbReference type="PROSITE" id="PS50268">
    <property type="entry name" value="CADHERIN_2"/>
    <property type="match status" value="1"/>
</dbReference>
<keyword evidence="2" id="KW-0964">Secreted</keyword>
<dbReference type="Gene3D" id="2.150.10.10">
    <property type="entry name" value="Serralysin-like metalloprotease, C-terminal"/>
    <property type="match status" value="1"/>
</dbReference>
<evidence type="ECO:0000313" key="5">
    <source>
        <dbReference type="Proteomes" id="UP000707352"/>
    </source>
</evidence>
<dbReference type="PROSITE" id="PS00330">
    <property type="entry name" value="HEMOLYSIN_CALCIUM"/>
    <property type="match status" value="2"/>
</dbReference>